<keyword evidence="2" id="KW-1133">Transmembrane helix</keyword>
<gene>
    <name evidence="3" type="ORF">AMTR_s00049p00104840</name>
</gene>
<feature type="transmembrane region" description="Helical" evidence="2">
    <location>
        <begin position="182"/>
        <end position="215"/>
    </location>
</feature>
<feature type="transmembrane region" description="Helical" evidence="2">
    <location>
        <begin position="258"/>
        <end position="276"/>
    </location>
</feature>
<feature type="transmembrane region" description="Helical" evidence="2">
    <location>
        <begin position="149"/>
        <end position="170"/>
    </location>
</feature>
<dbReference type="eggNOG" id="ENOG502QUH7">
    <property type="taxonomic scope" value="Eukaryota"/>
</dbReference>
<evidence type="ECO:0000313" key="3">
    <source>
        <dbReference type="EMBL" id="ERN13650.1"/>
    </source>
</evidence>
<evidence type="ECO:0000256" key="1">
    <source>
        <dbReference type="SAM" id="MobiDB-lite"/>
    </source>
</evidence>
<feature type="transmembrane region" description="Helical" evidence="2">
    <location>
        <begin position="288"/>
        <end position="308"/>
    </location>
</feature>
<dbReference type="Proteomes" id="UP000017836">
    <property type="component" value="Unassembled WGS sequence"/>
</dbReference>
<keyword evidence="2" id="KW-0812">Transmembrane</keyword>
<organism evidence="3 4">
    <name type="scientific">Amborella trichopoda</name>
    <dbReference type="NCBI Taxonomy" id="13333"/>
    <lineage>
        <taxon>Eukaryota</taxon>
        <taxon>Viridiplantae</taxon>
        <taxon>Streptophyta</taxon>
        <taxon>Embryophyta</taxon>
        <taxon>Tracheophyta</taxon>
        <taxon>Spermatophyta</taxon>
        <taxon>Magnoliopsida</taxon>
        <taxon>Amborellales</taxon>
        <taxon>Amborellaceae</taxon>
        <taxon>Amborella</taxon>
    </lineage>
</organism>
<dbReference type="HOGENOM" id="CLU_051432_0_0_1"/>
<dbReference type="EMBL" id="KI392567">
    <property type="protein sequence ID" value="ERN13650.1"/>
    <property type="molecule type" value="Genomic_DNA"/>
</dbReference>
<feature type="transmembrane region" description="Helical" evidence="2">
    <location>
        <begin position="420"/>
        <end position="438"/>
    </location>
</feature>
<feature type="region of interest" description="Disordered" evidence="1">
    <location>
        <begin position="1"/>
        <end position="27"/>
    </location>
</feature>
<dbReference type="OMA" id="HRAQGIG"/>
<dbReference type="PANTHER" id="PTHR31963">
    <property type="entry name" value="RAS GUANINE NUCLEOTIDE EXCHANGE FACTOR K"/>
    <property type="match status" value="1"/>
</dbReference>
<feature type="transmembrane region" description="Helical" evidence="2">
    <location>
        <begin position="59"/>
        <end position="79"/>
    </location>
</feature>
<accession>W1Q0S7</accession>
<dbReference type="TCDB" id="1.A.69.8.2">
    <property type="family name" value="the heteromeric odorant receptor channel (horc) family"/>
</dbReference>
<evidence type="ECO:0000256" key="2">
    <source>
        <dbReference type="SAM" id="Phobius"/>
    </source>
</evidence>
<sequence>MASSDDLQINTDSLTQPQEQQQRYEQEEPLLHESHSELDHALHGLEQFLGFLGFYQSPITNILFSWLVFLALGLAVPVITLKASQCSGCSQIQILKFEVFLLVSQSSLAAVSLICVSHNLRKYGIRKFIFVDRYHGQMLRFHKEYVTKIRGVFSLLIWLILPCLLVKTIHEVLRISSIPHVVWWKAAAILFGVVISWTYLTAIFLSSCVLFNLVCNLQVIHFEDYGKLLERDLDVLVFLKEHLRLCYQLSKISHRFRIYLLLALLVVTASQSWSLFQTTGYTRTVNFINAGDLAVSSVVQVVGIILCLQAATRISHRAQGISSVACKWHALVTCTSTDMTLPSGTDNAENLEADPAGLFLGSELGSELESDLESVNDITLPTPIQIATYLSSYHKRQALVMYLQSNPGGITLFGWTVDRALINTIFVIELTLVLWVLGKTIISTST</sequence>
<reference evidence="4" key="1">
    <citation type="journal article" date="2013" name="Science">
        <title>The Amborella genome and the evolution of flowering plants.</title>
        <authorList>
            <consortium name="Amborella Genome Project"/>
        </authorList>
    </citation>
    <scope>NUCLEOTIDE SEQUENCE [LARGE SCALE GENOMIC DNA]</scope>
</reference>
<keyword evidence="4" id="KW-1185">Reference proteome</keyword>
<evidence type="ECO:0000313" key="4">
    <source>
        <dbReference type="Proteomes" id="UP000017836"/>
    </source>
</evidence>
<keyword evidence="2" id="KW-0472">Membrane</keyword>
<dbReference type="InterPro" id="IPR021924">
    <property type="entry name" value="DUF3537"/>
</dbReference>
<name>W1Q0S7_AMBTC</name>
<dbReference type="AlphaFoldDB" id="W1Q0S7"/>
<proteinExistence type="predicted"/>
<dbReference type="Gramene" id="ERN13650">
    <property type="protein sequence ID" value="ERN13650"/>
    <property type="gene ID" value="AMTR_s00049p00104840"/>
</dbReference>
<protein>
    <submittedName>
        <fullName evidence="3">Uncharacterized protein</fullName>
    </submittedName>
</protein>
<feature type="compositionally biased region" description="Polar residues" evidence="1">
    <location>
        <begin position="1"/>
        <end position="15"/>
    </location>
</feature>
<dbReference type="PANTHER" id="PTHR31963:SF2">
    <property type="entry name" value="ZINC FINGER CONSTANS-LIKE PROTEIN (DUF3537)"/>
    <property type="match status" value="1"/>
</dbReference>
<dbReference type="Pfam" id="PF12056">
    <property type="entry name" value="DUF3537"/>
    <property type="match status" value="1"/>
</dbReference>